<dbReference type="Pfam" id="PF00665">
    <property type="entry name" value="rve"/>
    <property type="match status" value="1"/>
</dbReference>
<reference evidence="2" key="1">
    <citation type="submission" date="2013-08" db="EMBL/GenBank/DDBJ databases">
        <authorList>
            <person name="Mendez C."/>
            <person name="Richter M."/>
            <person name="Ferrer M."/>
            <person name="Sanchez J."/>
        </authorList>
    </citation>
    <scope>NUCLEOTIDE SEQUENCE</scope>
</reference>
<evidence type="ECO:0000259" key="1">
    <source>
        <dbReference type="PROSITE" id="PS50994"/>
    </source>
</evidence>
<dbReference type="PROSITE" id="PS50994">
    <property type="entry name" value="INTEGRASE"/>
    <property type="match status" value="1"/>
</dbReference>
<proteinExistence type="predicted"/>
<dbReference type="InterPro" id="IPR012337">
    <property type="entry name" value="RNaseH-like_sf"/>
</dbReference>
<dbReference type="EMBL" id="AUZZ01005340">
    <property type="protein sequence ID" value="EQD49990.1"/>
    <property type="molecule type" value="Genomic_DNA"/>
</dbReference>
<reference evidence="2" key="2">
    <citation type="journal article" date="2014" name="ISME J.">
        <title>Microbial stratification in low pH oxic and suboxic macroscopic growths along an acid mine drainage.</title>
        <authorList>
            <person name="Mendez-Garcia C."/>
            <person name="Mesa V."/>
            <person name="Sprenger R.R."/>
            <person name="Richter M."/>
            <person name="Diez M.S."/>
            <person name="Solano J."/>
            <person name="Bargiela R."/>
            <person name="Golyshina O.V."/>
            <person name="Manteca A."/>
            <person name="Ramos J.L."/>
            <person name="Gallego J.R."/>
            <person name="Llorente I."/>
            <person name="Martins Dos Santos V.A."/>
            <person name="Jensen O.N."/>
            <person name="Pelaez A.I."/>
            <person name="Sanchez J."/>
            <person name="Ferrer M."/>
        </authorList>
    </citation>
    <scope>NUCLEOTIDE SEQUENCE</scope>
</reference>
<dbReference type="InterPro" id="IPR036397">
    <property type="entry name" value="RNaseH_sf"/>
</dbReference>
<dbReference type="GO" id="GO:0003676">
    <property type="term" value="F:nucleic acid binding"/>
    <property type="evidence" value="ECO:0007669"/>
    <property type="project" value="InterPro"/>
</dbReference>
<comment type="caution">
    <text evidence="2">The sequence shown here is derived from an EMBL/GenBank/DDBJ whole genome shotgun (WGS) entry which is preliminary data.</text>
</comment>
<name>T1B6Z9_9ZZZZ</name>
<accession>T1B6Z9</accession>
<evidence type="ECO:0000313" key="2">
    <source>
        <dbReference type="EMBL" id="EQD49990.1"/>
    </source>
</evidence>
<dbReference type="Gene3D" id="3.30.420.10">
    <property type="entry name" value="Ribonuclease H-like superfamily/Ribonuclease H"/>
    <property type="match status" value="1"/>
</dbReference>
<sequence length="101" mass="11875">MKRSPRVSSQGHIEIDTIVRFVNGLKLYIINAVDIYTRFEFAYSYKTLTSKNGSDLLDKLFTVYPGKIHTIQTDNGLEFHKYFHTNLEKRGIKHVYIYPRC</sequence>
<dbReference type="AlphaFoldDB" id="T1B6Z9"/>
<dbReference type="InterPro" id="IPR001584">
    <property type="entry name" value="Integrase_cat-core"/>
</dbReference>
<feature type="non-terminal residue" evidence="2">
    <location>
        <position position="101"/>
    </location>
</feature>
<organism evidence="2">
    <name type="scientific">mine drainage metagenome</name>
    <dbReference type="NCBI Taxonomy" id="410659"/>
    <lineage>
        <taxon>unclassified sequences</taxon>
        <taxon>metagenomes</taxon>
        <taxon>ecological metagenomes</taxon>
    </lineage>
</organism>
<dbReference type="SUPFAM" id="SSF53098">
    <property type="entry name" value="Ribonuclease H-like"/>
    <property type="match status" value="1"/>
</dbReference>
<protein>
    <submittedName>
        <fullName evidence="2">Transposase</fullName>
    </submittedName>
</protein>
<dbReference type="GO" id="GO:0015074">
    <property type="term" value="P:DNA integration"/>
    <property type="evidence" value="ECO:0007669"/>
    <property type="project" value="InterPro"/>
</dbReference>
<feature type="domain" description="Integrase catalytic" evidence="1">
    <location>
        <begin position="1"/>
        <end position="101"/>
    </location>
</feature>
<gene>
    <name evidence="2" type="ORF">B2A_07464</name>
</gene>